<dbReference type="SUPFAM" id="SSF46689">
    <property type="entry name" value="Homeodomain-like"/>
    <property type="match status" value="1"/>
</dbReference>
<sequence length="395" mass="46101">MNLLCIILLSLSTINSLALIFKTGNQLLKNKMLGIALLCYNISLLVYFLWIDTGFIVEYPHLLRSISPLMYLNAPFFYFYIRNSLTNRNGLEKYDYLHFLPAVLHLVDLIPFYLLPLAEKREIAEAIFKNKDLLNYVGSGIIPISFHYLSRLVLQVGYLFYSFYLIHKLQPQFLKSIQKIQFKNWLFISIAVMGIIIISNFCFMMFTYFGENQDQYSGPKFICSVVAFLGILFLNAYINFKPELVYGFHREISTLETTEPKLSMEELNPVELEIKDMDRLMEKIRFALDEERIFLQKGITILDLGKNVEISPKVLSVLINRKFKTNFNELINNYRVEYAKELLEQHILERYSIEGLALMVGFNSRITFFNAFKKKEGLSPKEYYKSMLTVSGSEV</sequence>
<feature type="transmembrane region" description="Helical" evidence="4">
    <location>
        <begin position="221"/>
        <end position="240"/>
    </location>
</feature>
<keyword evidence="4" id="KW-0472">Membrane</keyword>
<proteinExistence type="predicted"/>
<accession>A0ABR6EVH4</accession>
<feature type="transmembrane region" description="Helical" evidence="4">
    <location>
        <begin position="96"/>
        <end position="115"/>
    </location>
</feature>
<evidence type="ECO:0000256" key="3">
    <source>
        <dbReference type="ARBA" id="ARBA00023163"/>
    </source>
</evidence>
<feature type="transmembrane region" description="Helical" evidence="4">
    <location>
        <begin position="32"/>
        <end position="50"/>
    </location>
</feature>
<keyword evidence="3" id="KW-0804">Transcription</keyword>
<gene>
    <name evidence="6" type="ORF">GM920_10145</name>
</gene>
<dbReference type="InterPro" id="IPR018062">
    <property type="entry name" value="HTH_AraC-typ_CS"/>
</dbReference>
<dbReference type="Pfam" id="PF12833">
    <property type="entry name" value="HTH_18"/>
    <property type="match status" value="1"/>
</dbReference>
<name>A0ABR6EVH4_9SPHI</name>
<dbReference type="Proteomes" id="UP000636110">
    <property type="component" value="Unassembled WGS sequence"/>
</dbReference>
<feature type="transmembrane region" description="Helical" evidence="4">
    <location>
        <begin position="136"/>
        <end position="165"/>
    </location>
</feature>
<dbReference type="EMBL" id="WNXC01000002">
    <property type="protein sequence ID" value="MBB2149267.1"/>
    <property type="molecule type" value="Genomic_DNA"/>
</dbReference>
<keyword evidence="2" id="KW-0238">DNA-binding</keyword>
<dbReference type="PROSITE" id="PS00041">
    <property type="entry name" value="HTH_ARAC_FAMILY_1"/>
    <property type="match status" value="1"/>
</dbReference>
<feature type="transmembrane region" description="Helical" evidence="4">
    <location>
        <begin position="62"/>
        <end position="81"/>
    </location>
</feature>
<evidence type="ECO:0000259" key="5">
    <source>
        <dbReference type="PROSITE" id="PS01124"/>
    </source>
</evidence>
<dbReference type="PROSITE" id="PS01124">
    <property type="entry name" value="HTH_ARAC_FAMILY_2"/>
    <property type="match status" value="1"/>
</dbReference>
<evidence type="ECO:0000256" key="2">
    <source>
        <dbReference type="ARBA" id="ARBA00023125"/>
    </source>
</evidence>
<dbReference type="PANTHER" id="PTHR43280">
    <property type="entry name" value="ARAC-FAMILY TRANSCRIPTIONAL REGULATOR"/>
    <property type="match status" value="1"/>
</dbReference>
<keyword evidence="1" id="KW-0805">Transcription regulation</keyword>
<keyword evidence="4" id="KW-0812">Transmembrane</keyword>
<evidence type="ECO:0000256" key="1">
    <source>
        <dbReference type="ARBA" id="ARBA00023015"/>
    </source>
</evidence>
<organism evidence="6 7">
    <name type="scientific">Pedobacter gandavensis</name>
    <dbReference type="NCBI Taxonomy" id="2679963"/>
    <lineage>
        <taxon>Bacteria</taxon>
        <taxon>Pseudomonadati</taxon>
        <taxon>Bacteroidota</taxon>
        <taxon>Sphingobacteriia</taxon>
        <taxon>Sphingobacteriales</taxon>
        <taxon>Sphingobacteriaceae</taxon>
        <taxon>Pedobacter</taxon>
    </lineage>
</organism>
<feature type="transmembrane region" description="Helical" evidence="4">
    <location>
        <begin position="185"/>
        <end position="209"/>
    </location>
</feature>
<keyword evidence="4" id="KW-1133">Transmembrane helix</keyword>
<keyword evidence="7" id="KW-1185">Reference proteome</keyword>
<dbReference type="Gene3D" id="1.10.10.60">
    <property type="entry name" value="Homeodomain-like"/>
    <property type="match status" value="1"/>
</dbReference>
<feature type="domain" description="HTH araC/xylS-type" evidence="5">
    <location>
        <begin position="278"/>
        <end position="386"/>
    </location>
</feature>
<evidence type="ECO:0000313" key="6">
    <source>
        <dbReference type="EMBL" id="MBB2149267.1"/>
    </source>
</evidence>
<dbReference type="RefSeq" id="WP_182956569.1">
    <property type="nucleotide sequence ID" value="NZ_WNXC01000002.1"/>
</dbReference>
<dbReference type="InterPro" id="IPR009057">
    <property type="entry name" value="Homeodomain-like_sf"/>
</dbReference>
<reference evidence="6 7" key="1">
    <citation type="submission" date="2019-11" db="EMBL/GenBank/DDBJ databases">
        <title>Description of Pedobacter sp. LMG 31462T.</title>
        <authorList>
            <person name="Carlier A."/>
            <person name="Qi S."/>
            <person name="Vandamme P."/>
        </authorList>
    </citation>
    <scope>NUCLEOTIDE SEQUENCE [LARGE SCALE GENOMIC DNA]</scope>
    <source>
        <strain evidence="6 7">LMG 31462</strain>
    </source>
</reference>
<dbReference type="PANTHER" id="PTHR43280:SF29">
    <property type="entry name" value="ARAC-FAMILY TRANSCRIPTIONAL REGULATOR"/>
    <property type="match status" value="1"/>
</dbReference>
<protein>
    <submittedName>
        <fullName evidence="6">Helix-turn-helix domain-containing protein</fullName>
    </submittedName>
</protein>
<evidence type="ECO:0000256" key="4">
    <source>
        <dbReference type="SAM" id="Phobius"/>
    </source>
</evidence>
<evidence type="ECO:0000313" key="7">
    <source>
        <dbReference type="Proteomes" id="UP000636110"/>
    </source>
</evidence>
<dbReference type="SMART" id="SM00342">
    <property type="entry name" value="HTH_ARAC"/>
    <property type="match status" value="1"/>
</dbReference>
<dbReference type="InterPro" id="IPR018060">
    <property type="entry name" value="HTH_AraC"/>
</dbReference>
<comment type="caution">
    <text evidence="6">The sequence shown here is derived from an EMBL/GenBank/DDBJ whole genome shotgun (WGS) entry which is preliminary data.</text>
</comment>